<dbReference type="OrthoDB" id="9803192at2"/>
<dbReference type="EMBL" id="QUMS01000005">
    <property type="protein sequence ID" value="REG05551.1"/>
    <property type="molecule type" value="Genomic_DNA"/>
</dbReference>
<accession>A0A347ZWX7</accession>
<dbReference type="InterPro" id="IPR002937">
    <property type="entry name" value="Amino_oxidase"/>
</dbReference>
<keyword evidence="3" id="KW-1185">Reference proteome</keyword>
<dbReference type="AlphaFoldDB" id="A0A347ZWX7"/>
<organism evidence="2 3">
    <name type="scientific">Pelolinea submarina</name>
    <dbReference type="NCBI Taxonomy" id="913107"/>
    <lineage>
        <taxon>Bacteria</taxon>
        <taxon>Bacillati</taxon>
        <taxon>Chloroflexota</taxon>
        <taxon>Anaerolineae</taxon>
        <taxon>Anaerolineales</taxon>
        <taxon>Anaerolineaceae</taxon>
        <taxon>Pelolinea</taxon>
    </lineage>
</organism>
<protein>
    <submittedName>
        <fullName evidence="2">Protoporphyrinogen oxidase</fullName>
    </submittedName>
</protein>
<feature type="domain" description="Amine oxidase" evidence="1">
    <location>
        <begin position="12"/>
        <end position="425"/>
    </location>
</feature>
<evidence type="ECO:0000313" key="3">
    <source>
        <dbReference type="Proteomes" id="UP000256388"/>
    </source>
</evidence>
<dbReference type="NCBIfam" id="NF005560">
    <property type="entry name" value="PRK07233.1"/>
    <property type="match status" value="1"/>
</dbReference>
<dbReference type="InterPro" id="IPR036188">
    <property type="entry name" value="FAD/NAD-bd_sf"/>
</dbReference>
<dbReference type="Pfam" id="PF01593">
    <property type="entry name" value="Amino_oxidase"/>
    <property type="match status" value="1"/>
</dbReference>
<gene>
    <name evidence="2" type="ORF">DFR64_2960</name>
</gene>
<dbReference type="PRINTS" id="PR00419">
    <property type="entry name" value="ADXRDTASE"/>
</dbReference>
<dbReference type="InterPro" id="IPR050464">
    <property type="entry name" value="Zeta_carotene_desat/Oxidored"/>
</dbReference>
<dbReference type="GO" id="GO:0016491">
    <property type="term" value="F:oxidoreductase activity"/>
    <property type="evidence" value="ECO:0007669"/>
    <property type="project" value="InterPro"/>
</dbReference>
<reference evidence="2 3" key="1">
    <citation type="submission" date="2018-08" db="EMBL/GenBank/DDBJ databases">
        <title>Genomic Encyclopedia of Type Strains, Phase IV (KMG-IV): sequencing the most valuable type-strain genomes for metagenomic binning, comparative biology and taxonomic classification.</title>
        <authorList>
            <person name="Goeker M."/>
        </authorList>
    </citation>
    <scope>NUCLEOTIDE SEQUENCE [LARGE SCALE GENOMIC DNA]</scope>
    <source>
        <strain evidence="2 3">DSM 23923</strain>
    </source>
</reference>
<comment type="caution">
    <text evidence="2">The sequence shown here is derived from an EMBL/GenBank/DDBJ whole genome shotgun (WGS) entry which is preliminary data.</text>
</comment>
<dbReference type="RefSeq" id="WP_116226208.1">
    <property type="nucleotide sequence ID" value="NZ_AP018437.1"/>
</dbReference>
<dbReference type="SUPFAM" id="SSF51905">
    <property type="entry name" value="FAD/NAD(P)-binding domain"/>
    <property type="match status" value="1"/>
</dbReference>
<evidence type="ECO:0000259" key="1">
    <source>
        <dbReference type="Pfam" id="PF01593"/>
    </source>
</evidence>
<sequence length="430" mass="49028">MKNIAVIGAGAGGLAAAYDLVQAGHQVTVFEQESRPGGLAAGFKEPEWDWELEKFYHHWFQSDHAILSLINELGLSDKVEFHQPTTVMYYDGDFYPFDTPIAALKFPGLSFFGKMRFGFVTVFLRYLAKWQPLEKYTAHEWMKKYYGEKVYSTMLEPMLVGKFSSHYQDVNMAWFWARFKARTPKLGTFNGGFQAFLDQFAEILSQKGVRFSFNTGIRGIQPLENGQIELSLENGKAIFDQVLATVPPFLLAKLTPSLDEVYKQKLTSLKNIGAVVLILSIKKPLSKKGYYWFNLPKSSGFPFLALVEHTNFLAPEHYNGEHLIYCGDYLENSHEYFSLTKEEMVARFLPSLKRINPDFQTDWLQKSWLFRAPYAQPVPGVNHSEKLPAIQTPISNLYFASMSQVYPWDRGTNYAVELGRRAAGIMLSAS</sequence>
<dbReference type="PANTHER" id="PTHR42923">
    <property type="entry name" value="PROTOPORPHYRINOGEN OXIDASE"/>
    <property type="match status" value="1"/>
</dbReference>
<dbReference type="Gene3D" id="3.50.50.60">
    <property type="entry name" value="FAD/NAD(P)-binding domain"/>
    <property type="match status" value="1"/>
</dbReference>
<proteinExistence type="predicted"/>
<dbReference type="PANTHER" id="PTHR42923:SF46">
    <property type="entry name" value="AMINE OXIDASE"/>
    <property type="match status" value="1"/>
</dbReference>
<evidence type="ECO:0000313" key="2">
    <source>
        <dbReference type="EMBL" id="REG05551.1"/>
    </source>
</evidence>
<dbReference type="Proteomes" id="UP000256388">
    <property type="component" value="Unassembled WGS sequence"/>
</dbReference>
<name>A0A347ZWX7_9CHLR</name>